<dbReference type="Gene3D" id="3.40.50.150">
    <property type="entry name" value="Vaccinia Virus protein VP39"/>
    <property type="match status" value="1"/>
</dbReference>
<keyword evidence="2" id="KW-0489">Methyltransferase</keyword>
<dbReference type="AlphaFoldDB" id="A0A6V8PLC9"/>
<dbReference type="Proteomes" id="UP000568877">
    <property type="component" value="Unassembled WGS sequence"/>
</dbReference>
<dbReference type="SUPFAM" id="SSF53335">
    <property type="entry name" value="S-adenosyl-L-methionine-dependent methyltransferases"/>
    <property type="match status" value="1"/>
</dbReference>
<dbReference type="PANTHER" id="PTHR43861">
    <property type="entry name" value="TRANS-ACONITATE 2-METHYLTRANSFERASE-RELATED"/>
    <property type="match status" value="1"/>
</dbReference>
<protein>
    <submittedName>
        <fullName evidence="2">O-antigen chain-terminating methyltransferase</fullName>
    </submittedName>
</protein>
<dbReference type="CDD" id="cd02440">
    <property type="entry name" value="AdoMet_MTases"/>
    <property type="match status" value="1"/>
</dbReference>
<feature type="region of interest" description="Disordered" evidence="1">
    <location>
        <begin position="1"/>
        <end position="25"/>
    </location>
</feature>
<keyword evidence="2" id="KW-0808">Transferase</keyword>
<dbReference type="InterPro" id="IPR029063">
    <property type="entry name" value="SAM-dependent_MTases_sf"/>
</dbReference>
<reference evidence="2 3" key="1">
    <citation type="journal article" date="2020" name="Front. Microbiol.">
        <title>Single-cell genomics of novel Actinobacteria with the Wood-Ljungdahl pathway discovered in a serpentinizing system.</title>
        <authorList>
            <person name="Merino N."/>
            <person name="Kawai M."/>
            <person name="Boyd E.S."/>
            <person name="Colman D.R."/>
            <person name="McGlynn S.E."/>
            <person name="Nealson K.H."/>
            <person name="Kurokawa K."/>
            <person name="Hongoh Y."/>
        </authorList>
    </citation>
    <scope>NUCLEOTIDE SEQUENCE [LARGE SCALE GENOMIC DNA]</scope>
    <source>
        <strain evidence="2 3">S42</strain>
    </source>
</reference>
<dbReference type="GO" id="GO:0032259">
    <property type="term" value="P:methylation"/>
    <property type="evidence" value="ECO:0007669"/>
    <property type="project" value="UniProtKB-KW"/>
</dbReference>
<dbReference type="Pfam" id="PF07021">
    <property type="entry name" value="MetW"/>
    <property type="match status" value="1"/>
</dbReference>
<evidence type="ECO:0000256" key="1">
    <source>
        <dbReference type="SAM" id="MobiDB-lite"/>
    </source>
</evidence>
<accession>A0A6V8PLC9</accession>
<gene>
    <name evidence="2" type="ORF">HKBW3S42_00848</name>
</gene>
<dbReference type="EMBL" id="BLSA01000097">
    <property type="protein sequence ID" value="GFP32544.1"/>
    <property type="molecule type" value="Genomic_DNA"/>
</dbReference>
<evidence type="ECO:0000313" key="2">
    <source>
        <dbReference type="EMBL" id="GFP32544.1"/>
    </source>
</evidence>
<proteinExistence type="predicted"/>
<dbReference type="InterPro" id="IPR010743">
    <property type="entry name" value="Methionine_synth_MetW"/>
</dbReference>
<evidence type="ECO:0000313" key="3">
    <source>
        <dbReference type="Proteomes" id="UP000568877"/>
    </source>
</evidence>
<comment type="caution">
    <text evidence="2">The sequence shown here is derived from an EMBL/GenBank/DDBJ whole genome shotgun (WGS) entry which is preliminary data.</text>
</comment>
<organism evidence="2 3">
    <name type="scientific">Candidatus Hakubella thermalkaliphila</name>
    <dbReference type="NCBI Taxonomy" id="2754717"/>
    <lineage>
        <taxon>Bacteria</taxon>
        <taxon>Bacillati</taxon>
        <taxon>Actinomycetota</taxon>
        <taxon>Actinomycetota incertae sedis</taxon>
        <taxon>Candidatus Hakubellales</taxon>
        <taxon>Candidatus Hakubellaceae</taxon>
        <taxon>Candidatus Hakubella</taxon>
    </lineage>
</organism>
<dbReference type="PANTHER" id="PTHR43861:SF1">
    <property type="entry name" value="TRANS-ACONITATE 2-METHYLTRANSFERASE"/>
    <property type="match status" value="1"/>
</dbReference>
<sequence>MQEKWEAGEILKEKVQGPEEKPVMEEAPGHFEKESPMHRGAPRRMKIMLFSRESPMHRGAPRRMKIGLFSRENPFFIDFSNLKHEVGGATKLWNLPDRPRPSLRENPIQFLVNLVRYAYCGLVFFLARPFLGRQVSFNAAVMRAITYLSDQQEYISKQLQDLYDRLLRMDEDLNTILVANHKSIDQIEVEVKNIGGRLLRTLEKLDRMNGYLGAPLKELADFNFQRFEDRYRGKEAEIAARQKFAIHFFKDDVEVVDLGCGRGEFLELLTAHGIRAIGVDKDPQMVEYCRAKGLEVVEADCFQYLRNQPDSSVGSVFVGMLVEHLYPYQIIDLCTLLHKKMKKGSHLVIETINPRSFEAVRNAFVLDPTHKTLVHNLTLEFILEEAGFSKVSTNFKSQVPPEPGVQTIELKDEFTPNQRRVLELIDQNCQRLEEAVFGCRDYYVIAER</sequence>
<dbReference type="GO" id="GO:0008168">
    <property type="term" value="F:methyltransferase activity"/>
    <property type="evidence" value="ECO:0007669"/>
    <property type="project" value="UniProtKB-KW"/>
</dbReference>
<name>A0A6V8PLC9_9ACTN</name>